<dbReference type="KEGG" id="ccro:CMC5_025070"/>
<accession>A0A0K1EBU8</accession>
<keyword evidence="3" id="KW-1185">Reference proteome</keyword>
<dbReference type="EMBL" id="CP012159">
    <property type="protein sequence ID" value="AKT38361.1"/>
    <property type="molecule type" value="Genomic_DNA"/>
</dbReference>
<dbReference type="AlphaFoldDB" id="A0A0K1EBU8"/>
<dbReference type="RefSeq" id="WP_050430592.1">
    <property type="nucleotide sequence ID" value="NZ_CP012159.1"/>
</dbReference>
<gene>
    <name evidence="2" type="ORF">CMC5_025070</name>
</gene>
<evidence type="ECO:0000313" key="3">
    <source>
        <dbReference type="Proteomes" id="UP000067626"/>
    </source>
</evidence>
<sequence>MVSRRTTPPGEPGAERARGDRPSTPGLTYADRVTRPSEPGAERAPRERPSAPGLTYADRVTRPSEPGAERARGDRPSTSGLTYYGRHLLHHEPPDLYVVRLEGMLSPDEIRAMIADSRDFVAQAKYMLLLLDLRTHWAAPAETRKLVASIERRKAPRFMACLGGSFASRVMVSVGVRASNLFSPGGMMAAFFEDEGPARAWLYTQRRRMTGQGDAPP</sequence>
<evidence type="ECO:0008006" key="4">
    <source>
        <dbReference type="Google" id="ProtNLM"/>
    </source>
</evidence>
<dbReference type="OrthoDB" id="5522221at2"/>
<feature type="compositionally biased region" description="Basic and acidic residues" evidence="1">
    <location>
        <begin position="32"/>
        <end position="49"/>
    </location>
</feature>
<protein>
    <recommendedName>
        <fullName evidence="4">STAS/SEC14 domain-containing protein</fullName>
    </recommendedName>
</protein>
<dbReference type="Proteomes" id="UP000067626">
    <property type="component" value="Chromosome"/>
</dbReference>
<evidence type="ECO:0000313" key="2">
    <source>
        <dbReference type="EMBL" id="AKT38361.1"/>
    </source>
</evidence>
<feature type="region of interest" description="Disordered" evidence="1">
    <location>
        <begin position="1"/>
        <end position="79"/>
    </location>
</feature>
<proteinExistence type="predicted"/>
<reference evidence="2 3" key="1">
    <citation type="submission" date="2015-07" db="EMBL/GenBank/DDBJ databases">
        <title>Genome analysis of myxobacterium Chondromyces crocatus Cm c5 reveals a high potential for natural compound synthesis and the genetic basis for the loss of fruiting body formation.</title>
        <authorList>
            <person name="Zaburannyi N."/>
            <person name="Bunk B."/>
            <person name="Maier J."/>
            <person name="Overmann J."/>
            <person name="Mueller R."/>
        </authorList>
    </citation>
    <scope>NUCLEOTIDE SEQUENCE [LARGE SCALE GENOMIC DNA]</scope>
    <source>
        <strain evidence="2 3">Cm c5</strain>
    </source>
</reference>
<feature type="compositionally biased region" description="Basic and acidic residues" evidence="1">
    <location>
        <begin position="59"/>
        <end position="75"/>
    </location>
</feature>
<organism evidence="2 3">
    <name type="scientific">Chondromyces crocatus</name>
    <dbReference type="NCBI Taxonomy" id="52"/>
    <lineage>
        <taxon>Bacteria</taxon>
        <taxon>Pseudomonadati</taxon>
        <taxon>Myxococcota</taxon>
        <taxon>Polyangia</taxon>
        <taxon>Polyangiales</taxon>
        <taxon>Polyangiaceae</taxon>
        <taxon>Chondromyces</taxon>
    </lineage>
</organism>
<evidence type="ECO:0000256" key="1">
    <source>
        <dbReference type="SAM" id="MobiDB-lite"/>
    </source>
</evidence>
<dbReference type="STRING" id="52.CMC5_025070"/>
<name>A0A0K1EBU8_CHOCO</name>